<evidence type="ECO:0000313" key="3">
    <source>
        <dbReference type="Proteomes" id="UP000619976"/>
    </source>
</evidence>
<feature type="domain" description="IrrE N-terminal-like" evidence="1">
    <location>
        <begin position="80"/>
        <end position="164"/>
    </location>
</feature>
<dbReference type="RefSeq" id="WP_198812882.1">
    <property type="nucleotide sequence ID" value="NZ_CAXOSF010000019.1"/>
</dbReference>
<dbReference type="Gene3D" id="1.10.10.2910">
    <property type="match status" value="1"/>
</dbReference>
<dbReference type="InterPro" id="IPR010359">
    <property type="entry name" value="IrrE_HExxH"/>
</dbReference>
<dbReference type="PANTHER" id="PTHR43236:SF1">
    <property type="entry name" value="BLL7220 PROTEIN"/>
    <property type="match status" value="1"/>
</dbReference>
<comment type="caution">
    <text evidence="2">The sequence shown here is derived from an EMBL/GenBank/DDBJ whole genome shotgun (WGS) entry which is preliminary data.</text>
</comment>
<accession>A0ABS0W1X6</accession>
<keyword evidence="3" id="KW-1185">Reference proteome</keyword>
<organism evidence="2 3">
    <name type="scientific">Proteus penneri</name>
    <dbReference type="NCBI Taxonomy" id="102862"/>
    <lineage>
        <taxon>Bacteria</taxon>
        <taxon>Pseudomonadati</taxon>
        <taxon>Pseudomonadota</taxon>
        <taxon>Gammaproteobacteria</taxon>
        <taxon>Enterobacterales</taxon>
        <taxon>Morganellaceae</taxon>
        <taxon>Proteus</taxon>
    </lineage>
</organism>
<protein>
    <submittedName>
        <fullName evidence="2">ImmA/IrrE family metallo-endopeptidase</fullName>
    </submittedName>
</protein>
<evidence type="ECO:0000313" key="2">
    <source>
        <dbReference type="EMBL" id="MBJ2116166.1"/>
    </source>
</evidence>
<dbReference type="InterPro" id="IPR052345">
    <property type="entry name" value="Rad_response_metalloprotease"/>
</dbReference>
<dbReference type="Proteomes" id="UP000619976">
    <property type="component" value="Unassembled WGS sequence"/>
</dbReference>
<evidence type="ECO:0000259" key="1">
    <source>
        <dbReference type="Pfam" id="PF06114"/>
    </source>
</evidence>
<proteinExistence type="predicted"/>
<dbReference type="Pfam" id="PF06114">
    <property type="entry name" value="Peptidase_M78"/>
    <property type="match status" value="1"/>
</dbReference>
<dbReference type="EMBL" id="JAEKCB010000001">
    <property type="protein sequence ID" value="MBJ2116166.1"/>
    <property type="molecule type" value="Genomic_DNA"/>
</dbReference>
<reference evidence="2 3" key="1">
    <citation type="submission" date="2020-12" db="EMBL/GenBank/DDBJ databases">
        <title>Enhanced detection system for hospital associated transmission using whole genome sequencing surveillance.</title>
        <authorList>
            <person name="Harrison L.H."/>
            <person name="Van Tyne D."/>
            <person name="Marsh J.W."/>
            <person name="Griffith M.P."/>
            <person name="Snyder D.J."/>
            <person name="Cooper V.S."/>
            <person name="Mustapha M."/>
        </authorList>
    </citation>
    <scope>NUCLEOTIDE SEQUENCE [LARGE SCALE GENOMIC DNA]</scope>
    <source>
        <strain evidence="2 3">PR00195</strain>
    </source>
</reference>
<dbReference type="PANTHER" id="PTHR43236">
    <property type="entry name" value="ANTITOXIN HIGA1"/>
    <property type="match status" value="1"/>
</dbReference>
<name>A0ABS0W1X6_9GAMM</name>
<sequence length="170" mass="19313">MIKRELGHRVSPKSTKEIVKIALATRKLLGLESTEKVNLTVLVELFLQNDLIEIVEDHELLGRYALTYPDKNIIKIRNSVYEDLCNGSPRARFTIAHEIGHLVMHKNQTTFARGGSKTHKIFEDGEWQADTFASHFLINADLVTKNMTASDISRKFGVSYTAAETWLSKR</sequence>
<gene>
    <name evidence="2" type="ORF">JFQ69_00565</name>
</gene>